<dbReference type="Proteomes" id="UP000691718">
    <property type="component" value="Unassembled WGS sequence"/>
</dbReference>
<name>A0A8S3XAX0_PARAO</name>
<protein>
    <submittedName>
        <fullName evidence="2">(apollo) hypothetical protein</fullName>
    </submittedName>
</protein>
<accession>A0A8S3XAX0</accession>
<organism evidence="2 3">
    <name type="scientific">Parnassius apollo</name>
    <name type="common">Apollo butterfly</name>
    <name type="synonym">Papilio apollo</name>
    <dbReference type="NCBI Taxonomy" id="110799"/>
    <lineage>
        <taxon>Eukaryota</taxon>
        <taxon>Metazoa</taxon>
        <taxon>Ecdysozoa</taxon>
        <taxon>Arthropoda</taxon>
        <taxon>Hexapoda</taxon>
        <taxon>Insecta</taxon>
        <taxon>Pterygota</taxon>
        <taxon>Neoptera</taxon>
        <taxon>Endopterygota</taxon>
        <taxon>Lepidoptera</taxon>
        <taxon>Glossata</taxon>
        <taxon>Ditrysia</taxon>
        <taxon>Papilionoidea</taxon>
        <taxon>Papilionidae</taxon>
        <taxon>Parnassiinae</taxon>
        <taxon>Parnassini</taxon>
        <taxon>Parnassius</taxon>
        <taxon>Parnassius</taxon>
    </lineage>
</organism>
<proteinExistence type="predicted"/>
<gene>
    <name evidence="2" type="ORF">PAPOLLO_LOCUS14133</name>
</gene>
<comment type="caution">
    <text evidence="2">The sequence shown here is derived from an EMBL/GenBank/DDBJ whole genome shotgun (WGS) entry which is preliminary data.</text>
</comment>
<evidence type="ECO:0000256" key="1">
    <source>
        <dbReference type="SAM" id="Coils"/>
    </source>
</evidence>
<sequence length="138" mass="16183">MSTNVAYVPQFISENVTKKQTKDKIQELENVTKKQKKDKIQELKAENEELKRKNKNLKRQLYRYKAEIADLKQQIVSQLHPVQTTTTVDKPEVVTPTKETPMTKTNKFLDEIPSMSKEEKEKVKKKLLVLKLKFSLTH</sequence>
<keyword evidence="3" id="KW-1185">Reference proteome</keyword>
<reference evidence="2" key="1">
    <citation type="submission" date="2021-04" db="EMBL/GenBank/DDBJ databases">
        <authorList>
            <person name="Tunstrom K."/>
        </authorList>
    </citation>
    <scope>NUCLEOTIDE SEQUENCE</scope>
</reference>
<evidence type="ECO:0000313" key="3">
    <source>
        <dbReference type="Proteomes" id="UP000691718"/>
    </source>
</evidence>
<feature type="coiled-coil region" evidence="1">
    <location>
        <begin position="18"/>
        <end position="74"/>
    </location>
</feature>
<keyword evidence="1" id="KW-0175">Coiled coil</keyword>
<evidence type="ECO:0000313" key="2">
    <source>
        <dbReference type="EMBL" id="CAG5002839.1"/>
    </source>
</evidence>
<dbReference type="OrthoDB" id="7466606at2759"/>
<dbReference type="EMBL" id="CAJQZP010000954">
    <property type="protein sequence ID" value="CAG5002839.1"/>
    <property type="molecule type" value="Genomic_DNA"/>
</dbReference>
<dbReference type="CDD" id="cd14686">
    <property type="entry name" value="bZIP"/>
    <property type="match status" value="1"/>
</dbReference>
<dbReference type="AlphaFoldDB" id="A0A8S3XAX0"/>